<comment type="caution">
    <text evidence="1">The sequence shown here is derived from an EMBL/GenBank/DDBJ whole genome shotgun (WGS) entry which is preliminary data.</text>
</comment>
<accession>A0ACC2LA18</accession>
<proteinExistence type="predicted"/>
<dbReference type="Proteomes" id="UP001234297">
    <property type="component" value="Chromosome 7"/>
</dbReference>
<evidence type="ECO:0000313" key="1">
    <source>
        <dbReference type="EMBL" id="KAJ8630342.1"/>
    </source>
</evidence>
<gene>
    <name evidence="1" type="ORF">MRB53_023665</name>
</gene>
<dbReference type="EMBL" id="CM056815">
    <property type="protein sequence ID" value="KAJ8630342.1"/>
    <property type="molecule type" value="Genomic_DNA"/>
</dbReference>
<keyword evidence="2" id="KW-1185">Reference proteome</keyword>
<organism evidence="1 2">
    <name type="scientific">Persea americana</name>
    <name type="common">Avocado</name>
    <dbReference type="NCBI Taxonomy" id="3435"/>
    <lineage>
        <taxon>Eukaryota</taxon>
        <taxon>Viridiplantae</taxon>
        <taxon>Streptophyta</taxon>
        <taxon>Embryophyta</taxon>
        <taxon>Tracheophyta</taxon>
        <taxon>Spermatophyta</taxon>
        <taxon>Magnoliopsida</taxon>
        <taxon>Magnoliidae</taxon>
        <taxon>Laurales</taxon>
        <taxon>Lauraceae</taxon>
        <taxon>Persea</taxon>
    </lineage>
</organism>
<name>A0ACC2LA18_PERAE</name>
<protein>
    <submittedName>
        <fullName evidence="1">Uncharacterized protein</fullName>
    </submittedName>
</protein>
<reference evidence="1 2" key="1">
    <citation type="journal article" date="2022" name="Hortic Res">
        <title>A haplotype resolved chromosomal level avocado genome allows analysis of novel avocado genes.</title>
        <authorList>
            <person name="Nath O."/>
            <person name="Fletcher S.J."/>
            <person name="Hayward A."/>
            <person name="Shaw L.M."/>
            <person name="Masouleh A.K."/>
            <person name="Furtado A."/>
            <person name="Henry R.J."/>
            <person name="Mitter N."/>
        </authorList>
    </citation>
    <scope>NUCLEOTIDE SEQUENCE [LARGE SCALE GENOMIC DNA]</scope>
    <source>
        <strain evidence="2">cv. Hass</strain>
    </source>
</reference>
<sequence>MDGLNAWLDLSAFHTGCLFQTPYPEAGTCHAFTTWFQNVFQDYLKIGSTRSSRKGIELSDYFLMAEKKRKVLLENTNEDIIGTRAANCGTIRMDRCTINEGGGQDDIHVSFADTQFPSRHSVPTAAKPPHGGGIKIKASRSRKQPEEVVSIDEHGPAKRTRSRTSATKSSSGSLSIEVVSQKGKASTSTNILTSNVAAVISEPPKHEASDKYNDRVDYEDLPCLDLSSHDDALPDSARSQGVTFVAMAKEDRPSQSTATLDCQHVKGAGVVTSLNEAMLIRPLAIEKDRIVEILSSPSLASGHPIHSTLMEPPFDAVRESANSIHTLHGVKEGNIPSLLKADKQISTNAKRKNVGSILKPMSSARSTSEAANGLGTTDTPPSTAVGSEQGASFAPMSLEGKGALNPWLAIESTFQNNITEDVYREPARIFAKKYSQQCCQNSYVKKN</sequence>
<evidence type="ECO:0000313" key="2">
    <source>
        <dbReference type="Proteomes" id="UP001234297"/>
    </source>
</evidence>